<dbReference type="EnsemblPlants" id="PNT71386">
    <property type="protein sequence ID" value="PNT71386"/>
    <property type="gene ID" value="BRADI_2g26903v3"/>
</dbReference>
<dbReference type="Proteomes" id="UP000008810">
    <property type="component" value="Chromosome 2"/>
</dbReference>
<proteinExistence type="predicted"/>
<gene>
    <name evidence="1" type="ORF">BRADI_2g26903v3</name>
</gene>
<reference evidence="1" key="2">
    <citation type="submission" date="2017-06" db="EMBL/GenBank/DDBJ databases">
        <title>WGS assembly of Brachypodium distachyon.</title>
        <authorList>
            <consortium name="The International Brachypodium Initiative"/>
            <person name="Lucas S."/>
            <person name="Harmon-Smith M."/>
            <person name="Lail K."/>
            <person name="Tice H."/>
            <person name="Grimwood J."/>
            <person name="Bruce D."/>
            <person name="Barry K."/>
            <person name="Shu S."/>
            <person name="Lindquist E."/>
            <person name="Wang M."/>
            <person name="Pitluck S."/>
            <person name="Vogel J.P."/>
            <person name="Garvin D.F."/>
            <person name="Mockler T.C."/>
            <person name="Schmutz J."/>
            <person name="Rokhsar D."/>
            <person name="Bevan M.W."/>
        </authorList>
    </citation>
    <scope>NUCLEOTIDE SEQUENCE</scope>
    <source>
        <strain evidence="1">Bd21</strain>
    </source>
</reference>
<evidence type="ECO:0000313" key="2">
    <source>
        <dbReference type="EnsemblPlants" id="PNT71386"/>
    </source>
</evidence>
<reference evidence="1 2" key="1">
    <citation type="journal article" date="2010" name="Nature">
        <title>Genome sequencing and analysis of the model grass Brachypodium distachyon.</title>
        <authorList>
            <consortium name="International Brachypodium Initiative"/>
        </authorList>
    </citation>
    <scope>NUCLEOTIDE SEQUENCE [LARGE SCALE GENOMIC DNA]</scope>
    <source>
        <strain evidence="1 2">Bd21</strain>
    </source>
</reference>
<accession>A0A2K2DAS9</accession>
<sequence>MTPADLTLPTPGANPLAVLPPHRRTGARVEPWISGVTAVEALLSI</sequence>
<dbReference type="InParanoid" id="A0A2K2DAS9"/>
<reference evidence="2" key="3">
    <citation type="submission" date="2018-08" db="UniProtKB">
        <authorList>
            <consortium name="EnsemblPlants"/>
        </authorList>
    </citation>
    <scope>IDENTIFICATION</scope>
    <source>
        <strain evidence="2">cv. Bd21</strain>
    </source>
</reference>
<evidence type="ECO:0000313" key="3">
    <source>
        <dbReference type="Proteomes" id="UP000008810"/>
    </source>
</evidence>
<dbReference type="AlphaFoldDB" id="A0A2K2DAS9"/>
<protein>
    <submittedName>
        <fullName evidence="1 2">Uncharacterized protein</fullName>
    </submittedName>
</protein>
<organism evidence="1">
    <name type="scientific">Brachypodium distachyon</name>
    <name type="common">Purple false brome</name>
    <name type="synonym">Trachynia distachya</name>
    <dbReference type="NCBI Taxonomy" id="15368"/>
    <lineage>
        <taxon>Eukaryota</taxon>
        <taxon>Viridiplantae</taxon>
        <taxon>Streptophyta</taxon>
        <taxon>Embryophyta</taxon>
        <taxon>Tracheophyta</taxon>
        <taxon>Spermatophyta</taxon>
        <taxon>Magnoliopsida</taxon>
        <taxon>Liliopsida</taxon>
        <taxon>Poales</taxon>
        <taxon>Poaceae</taxon>
        <taxon>BOP clade</taxon>
        <taxon>Pooideae</taxon>
        <taxon>Stipodae</taxon>
        <taxon>Brachypodieae</taxon>
        <taxon>Brachypodium</taxon>
    </lineage>
</organism>
<keyword evidence="3" id="KW-1185">Reference proteome</keyword>
<dbReference type="OrthoDB" id="1716320at2759"/>
<dbReference type="EMBL" id="CM000881">
    <property type="protein sequence ID" value="PNT71386.1"/>
    <property type="molecule type" value="Genomic_DNA"/>
</dbReference>
<name>A0A2K2DAS9_BRADI</name>
<evidence type="ECO:0000313" key="1">
    <source>
        <dbReference type="EMBL" id="PNT71386.1"/>
    </source>
</evidence>
<dbReference type="Gramene" id="PNT71386">
    <property type="protein sequence ID" value="PNT71386"/>
    <property type="gene ID" value="BRADI_2g26903v3"/>
</dbReference>